<comment type="caution">
    <text evidence="2">The sequence shown here is derived from an EMBL/GenBank/DDBJ whole genome shotgun (WGS) entry which is preliminary data.</text>
</comment>
<dbReference type="RefSeq" id="WP_374837257.1">
    <property type="nucleotide sequence ID" value="NZ_JBHEEW010000004.1"/>
</dbReference>
<keyword evidence="1" id="KW-0472">Membrane</keyword>
<feature type="transmembrane region" description="Helical" evidence="1">
    <location>
        <begin position="6"/>
        <end position="24"/>
    </location>
</feature>
<evidence type="ECO:0000313" key="3">
    <source>
        <dbReference type="Proteomes" id="UP001597173"/>
    </source>
</evidence>
<sequence length="89" mass="10078">MQLFSILAVYFIIWWLTLFLVLPFGMRTQAEENDVVLGTTESAPSKFRVGKVMLTTTIVAAAIYAAWWVLSVELGYGIDSVPQIYPRFD</sequence>
<organism evidence="2 3">
    <name type="scientific">Mycoplana ramosa</name>
    <name type="common">Mycoplana bullata</name>
    <dbReference type="NCBI Taxonomy" id="40837"/>
    <lineage>
        <taxon>Bacteria</taxon>
        <taxon>Pseudomonadati</taxon>
        <taxon>Pseudomonadota</taxon>
        <taxon>Alphaproteobacteria</taxon>
        <taxon>Hyphomicrobiales</taxon>
        <taxon>Rhizobiaceae</taxon>
        <taxon>Mycoplana</taxon>
    </lineage>
</organism>
<protein>
    <submittedName>
        <fullName evidence="2">DUF1467 family protein</fullName>
    </submittedName>
</protein>
<proteinExistence type="predicted"/>
<keyword evidence="1" id="KW-0812">Transmembrane</keyword>
<dbReference type="InterPro" id="IPR009935">
    <property type="entry name" value="DUF1467"/>
</dbReference>
<reference evidence="3" key="1">
    <citation type="journal article" date="2019" name="Int. J. Syst. Evol. Microbiol.">
        <title>The Global Catalogue of Microorganisms (GCM) 10K type strain sequencing project: providing services to taxonomists for standard genome sequencing and annotation.</title>
        <authorList>
            <consortium name="The Broad Institute Genomics Platform"/>
            <consortium name="The Broad Institute Genome Sequencing Center for Infectious Disease"/>
            <person name="Wu L."/>
            <person name="Ma J."/>
        </authorList>
    </citation>
    <scope>NUCLEOTIDE SEQUENCE [LARGE SCALE GENOMIC DNA]</scope>
    <source>
        <strain evidence="3">CCUG 55609</strain>
    </source>
</reference>
<evidence type="ECO:0000256" key="1">
    <source>
        <dbReference type="SAM" id="Phobius"/>
    </source>
</evidence>
<gene>
    <name evidence="2" type="ORF">ACFQ33_03705</name>
</gene>
<dbReference type="Pfam" id="PF07330">
    <property type="entry name" value="DUF1467"/>
    <property type="match status" value="1"/>
</dbReference>
<accession>A0ABW3YQX4</accession>
<feature type="transmembrane region" description="Helical" evidence="1">
    <location>
        <begin position="52"/>
        <end position="70"/>
    </location>
</feature>
<keyword evidence="3" id="KW-1185">Reference proteome</keyword>
<evidence type="ECO:0000313" key="2">
    <source>
        <dbReference type="EMBL" id="MFD1326997.1"/>
    </source>
</evidence>
<keyword evidence="1" id="KW-1133">Transmembrane helix</keyword>
<name>A0ABW3YQX4_MYCRA</name>
<dbReference type="Proteomes" id="UP001597173">
    <property type="component" value="Unassembled WGS sequence"/>
</dbReference>
<dbReference type="EMBL" id="JBHTNF010000001">
    <property type="protein sequence ID" value="MFD1326997.1"/>
    <property type="molecule type" value="Genomic_DNA"/>
</dbReference>